<evidence type="ECO:0000313" key="2">
    <source>
        <dbReference type="EMBL" id="EMD26185.1"/>
    </source>
</evidence>
<comment type="caution">
    <text evidence="2">The sequence shown here is derived from an EMBL/GenBank/DDBJ whole genome shotgun (WGS) entry which is preliminary data.</text>
</comment>
<dbReference type="PATRIC" id="fig|1238180.3.peg.4065"/>
<dbReference type="AlphaFoldDB" id="M2Q2J0"/>
<organism evidence="2 3">
    <name type="scientific">Amycolatopsis azurea DSM 43854</name>
    <dbReference type="NCBI Taxonomy" id="1238180"/>
    <lineage>
        <taxon>Bacteria</taxon>
        <taxon>Bacillati</taxon>
        <taxon>Actinomycetota</taxon>
        <taxon>Actinomycetes</taxon>
        <taxon>Pseudonocardiales</taxon>
        <taxon>Pseudonocardiaceae</taxon>
        <taxon>Amycolatopsis</taxon>
    </lineage>
</organism>
<protein>
    <submittedName>
        <fullName evidence="2">Uncharacterized protein</fullName>
    </submittedName>
</protein>
<evidence type="ECO:0000256" key="1">
    <source>
        <dbReference type="SAM" id="MobiDB-lite"/>
    </source>
</evidence>
<dbReference type="EMBL" id="ANMG01000035">
    <property type="protein sequence ID" value="EMD26185.1"/>
    <property type="molecule type" value="Genomic_DNA"/>
</dbReference>
<name>M2Q2J0_9PSEU</name>
<gene>
    <name evidence="2" type="ORF">C791_3733</name>
</gene>
<sequence length="39" mass="4176">MGSGHGAVLSRGHGRWANCGWPGDERTRRPLTATQRGVS</sequence>
<feature type="region of interest" description="Disordered" evidence="1">
    <location>
        <begin position="1"/>
        <end position="39"/>
    </location>
</feature>
<evidence type="ECO:0000313" key="3">
    <source>
        <dbReference type="Proteomes" id="UP000014137"/>
    </source>
</evidence>
<proteinExistence type="predicted"/>
<accession>M2Q2J0</accession>
<dbReference type="Proteomes" id="UP000014137">
    <property type="component" value="Unassembled WGS sequence"/>
</dbReference>
<reference evidence="2 3" key="1">
    <citation type="submission" date="2012-10" db="EMBL/GenBank/DDBJ databases">
        <title>Genome assembly of Amycolatopsis azurea DSM 43854.</title>
        <authorList>
            <person name="Khatri I."/>
            <person name="Kaur I."/>
            <person name="Subramanian S."/>
            <person name="Mayilraj S."/>
        </authorList>
    </citation>
    <scope>NUCLEOTIDE SEQUENCE [LARGE SCALE GENOMIC DNA]</scope>
    <source>
        <strain evidence="2 3">DSM 43854</strain>
    </source>
</reference>